<evidence type="ECO:0000256" key="20">
    <source>
        <dbReference type="ARBA" id="ARBA00045702"/>
    </source>
</evidence>
<evidence type="ECO:0000256" key="3">
    <source>
        <dbReference type="ARBA" id="ARBA00008435"/>
    </source>
</evidence>
<comment type="subcellular location">
    <subcellularLocation>
        <location evidence="2">Nucleus</location>
    </subcellularLocation>
</comment>
<dbReference type="GO" id="GO:0005634">
    <property type="term" value="C:nucleus"/>
    <property type="evidence" value="ECO:0007669"/>
    <property type="project" value="UniProtKB-SubCell"/>
</dbReference>
<accession>A0A8H7EK28</accession>
<dbReference type="InterPro" id="IPR045028">
    <property type="entry name" value="DinG/Rad3-like"/>
</dbReference>
<dbReference type="SMART" id="SM00488">
    <property type="entry name" value="DEXDc2"/>
    <property type="match status" value="1"/>
</dbReference>
<dbReference type="GO" id="GO:0006139">
    <property type="term" value="P:nucleobase-containing compound metabolic process"/>
    <property type="evidence" value="ECO:0007669"/>
    <property type="project" value="InterPro"/>
</dbReference>
<dbReference type="Gene3D" id="3.40.50.300">
    <property type="entry name" value="P-loop containing nucleotide triphosphate hydrolases"/>
    <property type="match status" value="3"/>
</dbReference>
<dbReference type="InterPro" id="IPR006555">
    <property type="entry name" value="ATP-dep_Helicase_C"/>
</dbReference>
<keyword evidence="14" id="KW-0539">Nucleus</keyword>
<evidence type="ECO:0000256" key="5">
    <source>
        <dbReference type="ARBA" id="ARBA00017386"/>
    </source>
</evidence>
<proteinExistence type="inferred from homology"/>
<dbReference type="GO" id="GO:0046872">
    <property type="term" value="F:metal ion binding"/>
    <property type="evidence" value="ECO:0007669"/>
    <property type="project" value="UniProtKB-KW"/>
</dbReference>
<evidence type="ECO:0000256" key="17">
    <source>
        <dbReference type="ARBA" id="ARBA00044969"/>
    </source>
</evidence>
<dbReference type="GO" id="GO:0051536">
    <property type="term" value="F:iron-sulfur cluster binding"/>
    <property type="evidence" value="ECO:0007669"/>
    <property type="project" value="UniProtKB-KW"/>
</dbReference>
<dbReference type="InterPro" id="IPR014013">
    <property type="entry name" value="Helic_SF1/SF2_ATP-bd_DinG/Rad3"/>
</dbReference>
<dbReference type="InterPro" id="IPR013020">
    <property type="entry name" value="Rad3/Chl1-like"/>
</dbReference>
<dbReference type="NCBIfam" id="TIGR00604">
    <property type="entry name" value="rad3"/>
    <property type="match status" value="1"/>
</dbReference>
<evidence type="ECO:0000256" key="1">
    <source>
        <dbReference type="ARBA" id="ARBA00001966"/>
    </source>
</evidence>
<dbReference type="GO" id="GO:0005524">
    <property type="term" value="F:ATP binding"/>
    <property type="evidence" value="ECO:0007669"/>
    <property type="project" value="UniProtKB-KW"/>
</dbReference>
<evidence type="ECO:0000256" key="15">
    <source>
        <dbReference type="ARBA" id="ARBA00023306"/>
    </source>
</evidence>
<dbReference type="AlphaFoldDB" id="A0A8H7EK28"/>
<gene>
    <name evidence="24" type="primary">DDX11</name>
    <name evidence="24" type="ORF">EC973_005563</name>
</gene>
<evidence type="ECO:0000256" key="14">
    <source>
        <dbReference type="ARBA" id="ARBA00023242"/>
    </source>
</evidence>
<dbReference type="EMBL" id="JABAYA010000319">
    <property type="protein sequence ID" value="KAF7721013.1"/>
    <property type="molecule type" value="Genomic_DNA"/>
</dbReference>
<keyword evidence="6" id="KW-0479">Metal-binding</keyword>
<comment type="function">
    <text evidence="20">ATP-dependent DNA helicase important for chromosome transmission and normal cell cycle progression in G(2)/M. May have a role in changing DNA topology to allow the loading of proteins involved in maintaining sister chromatid cohesion in the vicinity of the centromeres. Has a specific role in chromosome segregation during meiosis II.</text>
</comment>
<dbReference type="Proteomes" id="UP000605846">
    <property type="component" value="Unassembled WGS sequence"/>
</dbReference>
<keyword evidence="13" id="KW-0413">Isomerase</keyword>
<keyword evidence="9 24" id="KW-0347">Helicase</keyword>
<protein>
    <recommendedName>
        <fullName evidence="5">ATP-dependent DNA helicase CHL1</fullName>
        <ecNumber evidence="17">5.6.2.3</ecNumber>
    </recommendedName>
    <alternativeName>
        <fullName evidence="4">ATP-dependent DNA helicase chl1</fullName>
    </alternativeName>
    <alternativeName>
        <fullName evidence="16">Chromosome loss protein 1</fullName>
    </alternativeName>
    <alternativeName>
        <fullName evidence="18 19">DNA 5'-3' helicase CHL1</fullName>
    </alternativeName>
</protein>
<evidence type="ECO:0000256" key="12">
    <source>
        <dbReference type="ARBA" id="ARBA00023014"/>
    </source>
</evidence>
<keyword evidence="8" id="KW-0378">Hydrolase</keyword>
<feature type="compositionally biased region" description="Basic and acidic residues" evidence="22">
    <location>
        <begin position="166"/>
        <end position="183"/>
    </location>
</feature>
<evidence type="ECO:0000256" key="11">
    <source>
        <dbReference type="ARBA" id="ARBA00023004"/>
    </source>
</evidence>
<feature type="region of interest" description="Disordered" evidence="22">
    <location>
        <begin position="146"/>
        <end position="186"/>
    </location>
</feature>
<dbReference type="GO" id="GO:0016818">
    <property type="term" value="F:hydrolase activity, acting on acid anhydrides, in phosphorus-containing anhydrides"/>
    <property type="evidence" value="ECO:0007669"/>
    <property type="project" value="InterPro"/>
</dbReference>
<comment type="caution">
    <text evidence="24">The sequence shown here is derived from an EMBL/GenBank/DDBJ whole genome shotgun (WGS) entry which is preliminary data.</text>
</comment>
<keyword evidence="11" id="KW-0408">Iron</keyword>
<keyword evidence="25" id="KW-1185">Reference proteome</keyword>
<evidence type="ECO:0000256" key="9">
    <source>
        <dbReference type="ARBA" id="ARBA00022806"/>
    </source>
</evidence>
<evidence type="ECO:0000256" key="8">
    <source>
        <dbReference type="ARBA" id="ARBA00022801"/>
    </source>
</evidence>
<feature type="domain" description="Helicase ATP-binding" evidence="23">
    <location>
        <begin position="5"/>
        <end position="305"/>
    </location>
</feature>
<dbReference type="Gene3D" id="1.10.275.40">
    <property type="match status" value="1"/>
</dbReference>
<evidence type="ECO:0000256" key="21">
    <source>
        <dbReference type="ARBA" id="ARBA00048954"/>
    </source>
</evidence>
<organism evidence="24 25">
    <name type="scientific">Apophysomyces ossiformis</name>
    <dbReference type="NCBI Taxonomy" id="679940"/>
    <lineage>
        <taxon>Eukaryota</taxon>
        <taxon>Fungi</taxon>
        <taxon>Fungi incertae sedis</taxon>
        <taxon>Mucoromycota</taxon>
        <taxon>Mucoromycotina</taxon>
        <taxon>Mucoromycetes</taxon>
        <taxon>Mucorales</taxon>
        <taxon>Mucorineae</taxon>
        <taxon>Mucoraceae</taxon>
        <taxon>Apophysomyces</taxon>
    </lineage>
</organism>
<evidence type="ECO:0000256" key="10">
    <source>
        <dbReference type="ARBA" id="ARBA00022840"/>
    </source>
</evidence>
<dbReference type="EC" id="5.6.2.3" evidence="17"/>
<evidence type="ECO:0000256" key="13">
    <source>
        <dbReference type="ARBA" id="ARBA00023235"/>
    </source>
</evidence>
<evidence type="ECO:0000256" key="2">
    <source>
        <dbReference type="ARBA" id="ARBA00004123"/>
    </source>
</evidence>
<dbReference type="PANTHER" id="PTHR11472:SF41">
    <property type="entry name" value="ATP-DEPENDENT DNA HELICASE DDX11-RELATED"/>
    <property type="match status" value="1"/>
</dbReference>
<dbReference type="SUPFAM" id="SSF52540">
    <property type="entry name" value="P-loop containing nucleoside triphosphate hydrolases"/>
    <property type="match status" value="1"/>
</dbReference>
<evidence type="ECO:0000256" key="4">
    <source>
        <dbReference type="ARBA" id="ARBA00016387"/>
    </source>
</evidence>
<evidence type="ECO:0000256" key="19">
    <source>
        <dbReference type="ARBA" id="ARBA00045008"/>
    </source>
</evidence>
<dbReference type="PROSITE" id="PS51193">
    <property type="entry name" value="HELICASE_ATP_BIND_2"/>
    <property type="match status" value="1"/>
</dbReference>
<dbReference type="PANTHER" id="PTHR11472">
    <property type="entry name" value="DNA REPAIR DEAD HELICASE RAD3/XP-D SUBFAMILY MEMBER"/>
    <property type="match status" value="1"/>
</dbReference>
<dbReference type="Pfam" id="PF13307">
    <property type="entry name" value="Helicase_C_2"/>
    <property type="match status" value="1"/>
</dbReference>
<dbReference type="GO" id="GO:0034085">
    <property type="term" value="P:establishment of sister chromatid cohesion"/>
    <property type="evidence" value="ECO:0007669"/>
    <property type="project" value="TreeGrafter"/>
</dbReference>
<dbReference type="InterPro" id="IPR010614">
    <property type="entry name" value="RAD3-like_helicase_DEAD"/>
</dbReference>
<keyword evidence="7" id="KW-0547">Nucleotide-binding</keyword>
<evidence type="ECO:0000256" key="16">
    <source>
        <dbReference type="ARBA" id="ARBA00029709"/>
    </source>
</evidence>
<evidence type="ECO:0000256" key="18">
    <source>
        <dbReference type="ARBA" id="ARBA00044998"/>
    </source>
</evidence>
<evidence type="ECO:0000259" key="23">
    <source>
        <dbReference type="PROSITE" id="PS51193"/>
    </source>
</evidence>
<dbReference type="Pfam" id="PF06733">
    <property type="entry name" value="DEAD_2"/>
    <property type="match status" value="1"/>
</dbReference>
<keyword evidence="15" id="KW-0131">Cell cycle</keyword>
<evidence type="ECO:0000256" key="6">
    <source>
        <dbReference type="ARBA" id="ARBA00022723"/>
    </source>
</evidence>
<dbReference type="GO" id="GO:0003677">
    <property type="term" value="F:DNA binding"/>
    <property type="evidence" value="ECO:0007669"/>
    <property type="project" value="InterPro"/>
</dbReference>
<comment type="catalytic activity">
    <reaction evidence="21">
        <text>ATP + H2O = ADP + phosphate + H(+)</text>
        <dbReference type="Rhea" id="RHEA:13065"/>
        <dbReference type="ChEBI" id="CHEBI:15377"/>
        <dbReference type="ChEBI" id="CHEBI:15378"/>
        <dbReference type="ChEBI" id="CHEBI:30616"/>
        <dbReference type="ChEBI" id="CHEBI:43474"/>
        <dbReference type="ChEBI" id="CHEBI:456216"/>
        <dbReference type="EC" id="5.6.2.3"/>
    </reaction>
</comment>
<evidence type="ECO:0000313" key="24">
    <source>
        <dbReference type="EMBL" id="KAF7721013.1"/>
    </source>
</evidence>
<keyword evidence="12" id="KW-0411">Iron-sulfur</keyword>
<name>A0A8H7EK28_9FUNG</name>
<dbReference type="InterPro" id="IPR006554">
    <property type="entry name" value="Helicase-like_DEXD_c2"/>
</dbReference>
<sequence length="648" mass="73366">MTNDGPLDFAFPYEPYTIQQQFMNALHQTIRQKKIGIFESPTGTGKSLSLICGSLRWLKDQGSSNETTAPITEGTLIMPSVFRSLATVDEPDWLRSFTINSYSGECNKSREKFRQDMRQRIQRIRAQESSDSVLVLRRPDFKRRRKDAAKFAQDDTVPMNEDDEFLPEHYASDDDEEPKRNDSKGNLSREVQALLAKFDTDEHSDGENEQCSTDVNEDYDELKLVVLPYQYLLHAPTRESLGISLKDNVVIIDEAHNLMETITSIYTVSLSHQQIRMTLSQLILYLRKYQSRLLGKNITYIKQVITITKALLGTLEPTSGEKKDRVLRVNEFVHSTKIDHFNMFKIEKYLKDSKLARKLNGFVDKVREQQEKILENAAKSDSTANDMQKILSSMSTLTQVEAFLTTLTNPDENGRVVVTFSGESDATIKYMLLNPSDAFAPVVEEARSVVLAGGTMEPISDFMTHLFPKVSKERISRFSCGHIIPKENLLTLTVDEGPRGKPLLFTFDSRQDVAMIDEIGQIMVNLCNVIPDGIVCFFASFSFLEAVYARWSTEAGGNILARLSKKKKIFKEPRESNMVDATLRDYSLEIESNKSGGAMLLSVVNGKMSEGINFSDRLGRGVVMVGLPFANKTSVELKEKMNYARQRM</sequence>
<keyword evidence="10" id="KW-0067">ATP-binding</keyword>
<evidence type="ECO:0000256" key="7">
    <source>
        <dbReference type="ARBA" id="ARBA00022741"/>
    </source>
</evidence>
<evidence type="ECO:0000256" key="22">
    <source>
        <dbReference type="SAM" id="MobiDB-lite"/>
    </source>
</evidence>
<dbReference type="GO" id="GO:0043139">
    <property type="term" value="F:5'-3' DNA helicase activity"/>
    <property type="evidence" value="ECO:0007669"/>
    <property type="project" value="UniProtKB-EC"/>
</dbReference>
<comment type="cofactor">
    <cofactor evidence="1">
        <name>[4Fe-4S] cluster</name>
        <dbReference type="ChEBI" id="CHEBI:49883"/>
    </cofactor>
</comment>
<comment type="similarity">
    <text evidence="3">Belongs to the DEAD box helicase family. DEAH subfamily. DDX11/CHL1 sub-subfamily.</text>
</comment>
<dbReference type="OrthoDB" id="267079at2759"/>
<evidence type="ECO:0000313" key="25">
    <source>
        <dbReference type="Proteomes" id="UP000605846"/>
    </source>
</evidence>
<feature type="non-terminal residue" evidence="24">
    <location>
        <position position="648"/>
    </location>
</feature>
<reference evidence="24" key="1">
    <citation type="submission" date="2020-01" db="EMBL/GenBank/DDBJ databases">
        <title>Genome Sequencing of Three Apophysomyces-Like Fungal Strains Confirms a Novel Fungal Genus in the Mucoromycota with divergent Burkholderia-like Endosymbiotic Bacteria.</title>
        <authorList>
            <person name="Stajich J.E."/>
            <person name="Macias A.M."/>
            <person name="Carter-House D."/>
            <person name="Lovett B."/>
            <person name="Kasson L.R."/>
            <person name="Berry K."/>
            <person name="Grigoriev I."/>
            <person name="Chang Y."/>
            <person name="Spatafora J."/>
            <person name="Kasson M.T."/>
        </authorList>
    </citation>
    <scope>NUCLEOTIDE SEQUENCE</scope>
    <source>
        <strain evidence="24">NRRL A-21654</strain>
    </source>
</reference>
<dbReference type="SMART" id="SM00491">
    <property type="entry name" value="HELICc2"/>
    <property type="match status" value="1"/>
</dbReference>
<dbReference type="InterPro" id="IPR027417">
    <property type="entry name" value="P-loop_NTPase"/>
</dbReference>